<evidence type="ECO:0000313" key="3">
    <source>
        <dbReference type="Proteomes" id="UP000297229"/>
    </source>
</evidence>
<feature type="region of interest" description="Disordered" evidence="1">
    <location>
        <begin position="42"/>
        <end position="79"/>
    </location>
</feature>
<dbReference type="Proteomes" id="UP000297229">
    <property type="component" value="Unassembled WGS sequence"/>
</dbReference>
<dbReference type="EMBL" id="PQXM01000781">
    <property type="protein sequence ID" value="TGO69227.1"/>
    <property type="molecule type" value="Genomic_DNA"/>
</dbReference>
<gene>
    <name evidence="2" type="ORF">BELL_0783g00050</name>
</gene>
<comment type="caution">
    <text evidence="2">The sequence shown here is derived from an EMBL/GenBank/DDBJ whole genome shotgun (WGS) entry which is preliminary data.</text>
</comment>
<sequence length="145" mass="15682">MCRSAALREAKSNVLGGAASGRVSFHREVFDNWTSQHAAHTTSIPLTLERDDSMEGVLRDSQPTSDTEETAEQTKPQKTLPTVDIPAHLTDNVFLKALMVQAKMLVEEMDNTDELMGAEKVPASNGMGGPMSIGMARARMGMGMC</sequence>
<reference evidence="2 3" key="1">
    <citation type="submission" date="2017-12" db="EMBL/GenBank/DDBJ databases">
        <title>Comparative genomics of Botrytis spp.</title>
        <authorList>
            <person name="Valero-Jimenez C.A."/>
            <person name="Tapia P."/>
            <person name="Veloso J."/>
            <person name="Silva-Moreno E."/>
            <person name="Staats M."/>
            <person name="Valdes J.H."/>
            <person name="Van Kan J.A.L."/>
        </authorList>
    </citation>
    <scope>NUCLEOTIDE SEQUENCE [LARGE SCALE GENOMIC DNA]</scope>
    <source>
        <strain evidence="2 3">Be9601</strain>
    </source>
</reference>
<dbReference type="AlphaFoldDB" id="A0A4Z1JJQ3"/>
<protein>
    <submittedName>
        <fullName evidence="2">Uncharacterized protein</fullName>
    </submittedName>
</protein>
<evidence type="ECO:0000313" key="2">
    <source>
        <dbReference type="EMBL" id="TGO69227.1"/>
    </source>
</evidence>
<evidence type="ECO:0000256" key="1">
    <source>
        <dbReference type="SAM" id="MobiDB-lite"/>
    </source>
</evidence>
<organism evidence="2 3">
    <name type="scientific">Botrytis elliptica</name>
    <dbReference type="NCBI Taxonomy" id="278938"/>
    <lineage>
        <taxon>Eukaryota</taxon>
        <taxon>Fungi</taxon>
        <taxon>Dikarya</taxon>
        <taxon>Ascomycota</taxon>
        <taxon>Pezizomycotina</taxon>
        <taxon>Leotiomycetes</taxon>
        <taxon>Helotiales</taxon>
        <taxon>Sclerotiniaceae</taxon>
        <taxon>Botrytis</taxon>
    </lineage>
</organism>
<dbReference type="STRING" id="278938.A0A4Z1JJQ3"/>
<keyword evidence="3" id="KW-1185">Reference proteome</keyword>
<accession>A0A4Z1JJQ3</accession>
<proteinExistence type="predicted"/>
<name>A0A4Z1JJQ3_9HELO</name>